<dbReference type="GO" id="GO:0032259">
    <property type="term" value="P:methylation"/>
    <property type="evidence" value="ECO:0007669"/>
    <property type="project" value="UniProtKB-KW"/>
</dbReference>
<evidence type="ECO:0000259" key="1">
    <source>
        <dbReference type="Pfam" id="PF08241"/>
    </source>
</evidence>
<dbReference type="RefSeq" id="WP_128932727.1">
    <property type="nucleotide sequence ID" value="NZ_CP022221.1"/>
</dbReference>
<name>A0A4Q0QL72_9BRAD</name>
<feature type="domain" description="Methyltransferase type 11" evidence="1">
    <location>
        <begin position="75"/>
        <end position="123"/>
    </location>
</feature>
<dbReference type="Pfam" id="PF08241">
    <property type="entry name" value="Methyltransf_11"/>
    <property type="match status" value="1"/>
</dbReference>
<comment type="caution">
    <text evidence="2">The sequence shown here is derived from an EMBL/GenBank/DDBJ whole genome shotgun (WGS) entry which is preliminary data.</text>
</comment>
<keyword evidence="2" id="KW-0808">Transferase</keyword>
<evidence type="ECO:0000313" key="2">
    <source>
        <dbReference type="EMBL" id="RXG94486.1"/>
    </source>
</evidence>
<gene>
    <name evidence="2" type="ORF">EAS61_20150</name>
</gene>
<evidence type="ECO:0000313" key="3">
    <source>
        <dbReference type="Proteomes" id="UP000290174"/>
    </source>
</evidence>
<accession>A0A4Q0QL72</accession>
<dbReference type="EMBL" id="RKMK01000018">
    <property type="protein sequence ID" value="RXG94486.1"/>
    <property type="molecule type" value="Genomic_DNA"/>
</dbReference>
<sequence length="249" mass="28135">MTNNPAGLNQRQIVHREVWETKRAIRLLYQDYHRQLFENCPEGAILDIGGGTAHIKQTRTDVVSVDILRFPGIDVVADAHRLPFQGSVFGGVVMLDVLHHLERPIEFLNEASRVLKPGGRLVMIEPAMTTLARRFYDHFHEEPVDMTADPFAPVPIDPNRDPFDANQAVPTLLFATEPARRRVEQTVPSLRVSSVDWHSLFAYPMSGGLQRWSLIPAALVSPTLQLEKMVPAALRKHLAFRMIVVLERV</sequence>
<reference evidence="2 3" key="1">
    <citation type="submission" date="2018-11" db="EMBL/GenBank/DDBJ databases">
        <title>Bradyrhizobium sp. nov., isolated from effective nodules of peanut in China.</title>
        <authorList>
            <person name="Li Y."/>
        </authorList>
    </citation>
    <scope>NUCLEOTIDE SEQUENCE [LARGE SCALE GENOMIC DNA]</scope>
    <source>
        <strain evidence="2 3">CCBAU 51770</strain>
    </source>
</reference>
<dbReference type="InterPro" id="IPR013216">
    <property type="entry name" value="Methyltransf_11"/>
</dbReference>
<proteinExistence type="predicted"/>
<dbReference type="Proteomes" id="UP000290174">
    <property type="component" value="Unassembled WGS sequence"/>
</dbReference>
<protein>
    <submittedName>
        <fullName evidence="2">Class I SAM-dependent methyltransferase</fullName>
    </submittedName>
</protein>
<dbReference type="SUPFAM" id="SSF53335">
    <property type="entry name" value="S-adenosyl-L-methionine-dependent methyltransferases"/>
    <property type="match status" value="1"/>
</dbReference>
<dbReference type="InterPro" id="IPR029063">
    <property type="entry name" value="SAM-dependent_MTases_sf"/>
</dbReference>
<dbReference type="Gene3D" id="3.40.50.150">
    <property type="entry name" value="Vaccinia Virus protein VP39"/>
    <property type="match status" value="1"/>
</dbReference>
<dbReference type="CDD" id="cd02440">
    <property type="entry name" value="AdoMet_MTases"/>
    <property type="match status" value="1"/>
</dbReference>
<organism evidence="2 3">
    <name type="scientific">Bradyrhizobium zhanjiangense</name>
    <dbReference type="NCBI Taxonomy" id="1325107"/>
    <lineage>
        <taxon>Bacteria</taxon>
        <taxon>Pseudomonadati</taxon>
        <taxon>Pseudomonadota</taxon>
        <taxon>Alphaproteobacteria</taxon>
        <taxon>Hyphomicrobiales</taxon>
        <taxon>Nitrobacteraceae</taxon>
        <taxon>Bradyrhizobium</taxon>
    </lineage>
</organism>
<dbReference type="AlphaFoldDB" id="A0A4Q0QL72"/>
<dbReference type="GO" id="GO:0008757">
    <property type="term" value="F:S-adenosylmethionine-dependent methyltransferase activity"/>
    <property type="evidence" value="ECO:0007669"/>
    <property type="project" value="InterPro"/>
</dbReference>
<keyword evidence="2" id="KW-0489">Methyltransferase</keyword>